<reference evidence="1" key="1">
    <citation type="submission" date="2024-09" db="EMBL/GenBank/DDBJ databases">
        <title>Black Yeasts Isolated from many extreme environments.</title>
        <authorList>
            <person name="Coleine C."/>
            <person name="Stajich J.E."/>
            <person name="Selbmann L."/>
        </authorList>
    </citation>
    <scope>NUCLEOTIDE SEQUENCE</scope>
    <source>
        <strain evidence="1">CCFEE 5737</strain>
    </source>
</reference>
<proteinExistence type="predicted"/>
<comment type="caution">
    <text evidence="1">The sequence shown here is derived from an EMBL/GenBank/DDBJ whole genome shotgun (WGS) entry which is preliminary data.</text>
</comment>
<feature type="non-terminal residue" evidence="1">
    <location>
        <position position="495"/>
    </location>
</feature>
<protein>
    <submittedName>
        <fullName evidence="1">Uncharacterized protein</fullName>
    </submittedName>
</protein>
<gene>
    <name evidence="1" type="ORF">LTS18_008697</name>
</gene>
<accession>A0ACC3DN33</accession>
<evidence type="ECO:0000313" key="2">
    <source>
        <dbReference type="Proteomes" id="UP001186974"/>
    </source>
</evidence>
<organism evidence="1 2">
    <name type="scientific">Coniosporium uncinatum</name>
    <dbReference type="NCBI Taxonomy" id="93489"/>
    <lineage>
        <taxon>Eukaryota</taxon>
        <taxon>Fungi</taxon>
        <taxon>Dikarya</taxon>
        <taxon>Ascomycota</taxon>
        <taxon>Pezizomycotina</taxon>
        <taxon>Dothideomycetes</taxon>
        <taxon>Dothideomycetes incertae sedis</taxon>
        <taxon>Coniosporium</taxon>
    </lineage>
</organism>
<dbReference type="Proteomes" id="UP001186974">
    <property type="component" value="Unassembled WGS sequence"/>
</dbReference>
<name>A0ACC3DN33_9PEZI</name>
<dbReference type="EMBL" id="JAWDJW010002292">
    <property type="protein sequence ID" value="KAK3077998.1"/>
    <property type="molecule type" value="Genomic_DNA"/>
</dbReference>
<sequence length="495" mass="53478">MALGLESASLSPHRYDSVSDSGHNAGHNKMKVSKTDSKSSANASSQGTVDDSVEGDELDEPDSSNGTDDNEDGHEEAGHMAPSGEDSVDGADAADAVSDSLTDADVDAGQTHNLQMGPKIGEIGVENASQMSYDDDDYKGLDAISNADATDIDELERYEEEEMERLIIAEEEEAERIGRLSRRTSVSSGASDIPDLSMLTGDDFFGAAMGSDIDCFTGFDFVDAADVPDAPRRRRQVSDASAKRVRFKDQTTSESSSDSEVSISEVFKDIYVPQDVFDRNFAREFEADEGGSPSDGSSCWDLEGEEEVDSNAGALDVPVDFTASVMPFPDFLTFPEPTVPIVPFCRQKDVEGGSSGYDSEDGNTTDDEIPVLIKPKKPKFLRHRRTPSMRSSTTRSLPKTPITKPPARRGMSGRRGKGPVLGRFLASKTRAAVWIDRRGLNTVKAGVFKVEPHPVTDSEPSTTVHNSPQVSLMSEDIDLLQQSMFPGPMDIMMSG</sequence>
<keyword evidence="2" id="KW-1185">Reference proteome</keyword>
<evidence type="ECO:0000313" key="1">
    <source>
        <dbReference type="EMBL" id="KAK3077998.1"/>
    </source>
</evidence>